<evidence type="ECO:0000256" key="7">
    <source>
        <dbReference type="ARBA" id="ARBA00023016"/>
    </source>
</evidence>
<evidence type="ECO:0000256" key="3">
    <source>
        <dbReference type="ARBA" id="ARBA00022722"/>
    </source>
</evidence>
<dbReference type="InterPro" id="IPR038570">
    <property type="entry name" value="HicA_sf"/>
</dbReference>
<keyword evidence="3" id="KW-0540">Nuclease</keyword>
<comment type="similarity">
    <text evidence="1">Belongs to the HicA mRNA interferase family.</text>
</comment>
<gene>
    <name evidence="8" type="ORF">COS81_00355</name>
</gene>
<evidence type="ECO:0008006" key="10">
    <source>
        <dbReference type="Google" id="ProtNLM"/>
    </source>
</evidence>
<evidence type="ECO:0000256" key="2">
    <source>
        <dbReference type="ARBA" id="ARBA00022649"/>
    </source>
</evidence>
<dbReference type="GO" id="GO:0003729">
    <property type="term" value="F:mRNA binding"/>
    <property type="evidence" value="ECO:0007669"/>
    <property type="project" value="InterPro"/>
</dbReference>
<evidence type="ECO:0000313" key="8">
    <source>
        <dbReference type="EMBL" id="PIU69318.1"/>
    </source>
</evidence>
<dbReference type="AlphaFoldDB" id="A0A2M7APJ6"/>
<evidence type="ECO:0000256" key="6">
    <source>
        <dbReference type="ARBA" id="ARBA00022884"/>
    </source>
</evidence>
<keyword evidence="6" id="KW-0694">RNA-binding</keyword>
<proteinExistence type="inferred from homology"/>
<evidence type="ECO:0000256" key="4">
    <source>
        <dbReference type="ARBA" id="ARBA00022759"/>
    </source>
</evidence>
<dbReference type="PANTHER" id="PTHR34873:SF3">
    <property type="entry name" value="ADDICTION MODULE TOXIN, HICA FAMILY"/>
    <property type="match status" value="1"/>
</dbReference>
<organism evidence="8 9">
    <name type="scientific">candidate division WWE3 bacterium CG06_land_8_20_14_3_00_42_16</name>
    <dbReference type="NCBI Taxonomy" id="1975083"/>
    <lineage>
        <taxon>Bacteria</taxon>
        <taxon>Katanobacteria</taxon>
    </lineage>
</organism>
<dbReference type="PANTHER" id="PTHR34873">
    <property type="entry name" value="SSR1766 PROTEIN"/>
    <property type="match status" value="1"/>
</dbReference>
<dbReference type="SUPFAM" id="SSF54786">
    <property type="entry name" value="YcfA/nrd intein domain"/>
    <property type="match status" value="1"/>
</dbReference>
<name>A0A2M7APJ6_UNCKA</name>
<dbReference type="Pfam" id="PF07927">
    <property type="entry name" value="HicA_toxin"/>
    <property type="match status" value="1"/>
</dbReference>
<dbReference type="InterPro" id="IPR012933">
    <property type="entry name" value="HicA_mRNA_interferase"/>
</dbReference>
<dbReference type="GO" id="GO:0016787">
    <property type="term" value="F:hydrolase activity"/>
    <property type="evidence" value="ECO:0007669"/>
    <property type="project" value="UniProtKB-KW"/>
</dbReference>
<protein>
    <recommendedName>
        <fullName evidence="10">Type II toxin-antitoxin system HicA family toxin</fullName>
    </recommendedName>
</protein>
<keyword evidence="7" id="KW-0346">Stress response</keyword>
<sequence length="81" mass="9054">MPKIPALKSSEVIKILQKYGFKIARSSGSHIRLIHPDGRKVTVAWHNRPIAKGTLHAIMRQSKLTPQDFLSPKNIAKTVNS</sequence>
<keyword evidence="5" id="KW-0378">Hydrolase</keyword>
<keyword evidence="4" id="KW-0255">Endonuclease</keyword>
<keyword evidence="2" id="KW-1277">Toxin-antitoxin system</keyword>
<evidence type="ECO:0000313" key="9">
    <source>
        <dbReference type="Proteomes" id="UP000229916"/>
    </source>
</evidence>
<reference evidence="9" key="1">
    <citation type="submission" date="2017-09" db="EMBL/GenBank/DDBJ databases">
        <title>Depth-based differentiation of microbial function through sediment-hosted aquifers and enrichment of novel symbionts in the deep terrestrial subsurface.</title>
        <authorList>
            <person name="Probst A.J."/>
            <person name="Ladd B."/>
            <person name="Jarett J.K."/>
            <person name="Geller-Mcgrath D.E."/>
            <person name="Sieber C.M.K."/>
            <person name="Emerson J.B."/>
            <person name="Anantharaman K."/>
            <person name="Thomas B.C."/>
            <person name="Malmstrom R."/>
            <person name="Stieglmeier M."/>
            <person name="Klingl A."/>
            <person name="Woyke T."/>
            <person name="Ryan C.M."/>
            <person name="Banfield J.F."/>
        </authorList>
    </citation>
    <scope>NUCLEOTIDE SEQUENCE [LARGE SCALE GENOMIC DNA]</scope>
</reference>
<accession>A0A2M7APJ6</accession>
<dbReference type="Gene3D" id="3.30.920.30">
    <property type="entry name" value="Hypothetical protein"/>
    <property type="match status" value="1"/>
</dbReference>
<evidence type="ECO:0000256" key="5">
    <source>
        <dbReference type="ARBA" id="ARBA00022801"/>
    </source>
</evidence>
<comment type="caution">
    <text evidence="8">The sequence shown here is derived from an EMBL/GenBank/DDBJ whole genome shotgun (WGS) entry which is preliminary data.</text>
</comment>
<dbReference type="GO" id="GO:0004519">
    <property type="term" value="F:endonuclease activity"/>
    <property type="evidence" value="ECO:0007669"/>
    <property type="project" value="UniProtKB-KW"/>
</dbReference>
<dbReference type="EMBL" id="PEWD01000006">
    <property type="protein sequence ID" value="PIU69318.1"/>
    <property type="molecule type" value="Genomic_DNA"/>
</dbReference>
<dbReference type="Proteomes" id="UP000229916">
    <property type="component" value="Unassembled WGS sequence"/>
</dbReference>
<evidence type="ECO:0000256" key="1">
    <source>
        <dbReference type="ARBA" id="ARBA00006620"/>
    </source>
</evidence>